<keyword evidence="2" id="KW-1185">Reference proteome</keyword>
<proteinExistence type="predicted"/>
<feature type="non-terminal residue" evidence="1">
    <location>
        <position position="30"/>
    </location>
</feature>
<reference evidence="2" key="1">
    <citation type="journal article" date="2019" name="Int. J. Syst. Evol. Microbiol.">
        <title>The Global Catalogue of Microorganisms (GCM) 10K type strain sequencing project: providing services to taxonomists for standard genome sequencing and annotation.</title>
        <authorList>
            <consortium name="The Broad Institute Genomics Platform"/>
            <consortium name="The Broad Institute Genome Sequencing Center for Infectious Disease"/>
            <person name="Wu L."/>
            <person name="Ma J."/>
        </authorList>
    </citation>
    <scope>NUCLEOTIDE SEQUENCE [LARGE SCALE GENOMIC DNA]</scope>
    <source>
        <strain evidence="2">CCM 7756</strain>
    </source>
</reference>
<gene>
    <name evidence="1" type="ORF">ACFOEO_14330</name>
</gene>
<evidence type="ECO:0000313" key="2">
    <source>
        <dbReference type="Proteomes" id="UP001595637"/>
    </source>
</evidence>
<name>A0ABV7NBX5_9STAP</name>
<accession>A0ABV7NBX5</accession>
<dbReference type="EMBL" id="JBHRVQ010000007">
    <property type="protein sequence ID" value="MFC3389737.1"/>
    <property type="molecule type" value="Genomic_DNA"/>
</dbReference>
<organism evidence="1 2">
    <name type="scientific">Salinicoccus sesuvii</name>
    <dbReference type="NCBI Taxonomy" id="868281"/>
    <lineage>
        <taxon>Bacteria</taxon>
        <taxon>Bacillati</taxon>
        <taxon>Bacillota</taxon>
        <taxon>Bacilli</taxon>
        <taxon>Bacillales</taxon>
        <taxon>Staphylococcaceae</taxon>
        <taxon>Salinicoccus</taxon>
    </lineage>
</organism>
<sequence>MNMDFNMYMNDIVSQARSEIREAGYTELTT</sequence>
<protein>
    <submittedName>
        <fullName evidence="1">BrxA/BrxB family bacilliredoxin</fullName>
    </submittedName>
</protein>
<dbReference type="Proteomes" id="UP001595637">
    <property type="component" value="Unassembled WGS sequence"/>
</dbReference>
<evidence type="ECO:0000313" key="1">
    <source>
        <dbReference type="EMBL" id="MFC3389737.1"/>
    </source>
</evidence>
<comment type="caution">
    <text evidence="1">The sequence shown here is derived from an EMBL/GenBank/DDBJ whole genome shotgun (WGS) entry which is preliminary data.</text>
</comment>